<dbReference type="InterPro" id="IPR036191">
    <property type="entry name" value="RRF_sf"/>
</dbReference>
<evidence type="ECO:0000256" key="1">
    <source>
        <dbReference type="ARBA" id="ARBA00004496"/>
    </source>
</evidence>
<dbReference type="EMBL" id="JAAQPH010000001">
    <property type="protein sequence ID" value="NIA67296.1"/>
    <property type="molecule type" value="Genomic_DNA"/>
</dbReference>
<dbReference type="Gene3D" id="1.10.132.20">
    <property type="entry name" value="Ribosome-recycling factor"/>
    <property type="match status" value="1"/>
</dbReference>
<comment type="similarity">
    <text evidence="2 6">Belongs to the RRF family.</text>
</comment>
<keyword evidence="3 6" id="KW-0963">Cytoplasm</keyword>
<dbReference type="Gene3D" id="3.30.1360.40">
    <property type="match status" value="1"/>
</dbReference>
<gene>
    <name evidence="6 8" type="primary">frr</name>
    <name evidence="8" type="ORF">HBA54_01685</name>
</gene>
<evidence type="ECO:0000256" key="6">
    <source>
        <dbReference type="HAMAP-Rule" id="MF_00040"/>
    </source>
</evidence>
<dbReference type="GO" id="GO:0043023">
    <property type="term" value="F:ribosomal large subunit binding"/>
    <property type="evidence" value="ECO:0007669"/>
    <property type="project" value="TreeGrafter"/>
</dbReference>
<name>A0A967EUJ7_9PROT</name>
<keyword evidence="4 6" id="KW-0648">Protein biosynthesis</keyword>
<evidence type="ECO:0000256" key="2">
    <source>
        <dbReference type="ARBA" id="ARBA00005912"/>
    </source>
</evidence>
<dbReference type="PANTHER" id="PTHR20982:SF3">
    <property type="entry name" value="MITOCHONDRIAL RIBOSOME RECYCLING FACTOR PSEUDO 1"/>
    <property type="match status" value="1"/>
</dbReference>
<keyword evidence="9" id="KW-1185">Reference proteome</keyword>
<dbReference type="InterPro" id="IPR023584">
    <property type="entry name" value="Ribosome_recyc_fac_dom"/>
</dbReference>
<comment type="subcellular location">
    <subcellularLocation>
        <location evidence="1 6">Cytoplasm</location>
    </subcellularLocation>
</comment>
<dbReference type="Pfam" id="PF01765">
    <property type="entry name" value="RRF"/>
    <property type="match status" value="1"/>
</dbReference>
<feature type="domain" description="Ribosome recycling factor" evidence="7">
    <location>
        <begin position="20"/>
        <end position="183"/>
    </location>
</feature>
<dbReference type="NCBIfam" id="TIGR00496">
    <property type="entry name" value="frr"/>
    <property type="match status" value="1"/>
</dbReference>
<dbReference type="InterPro" id="IPR002661">
    <property type="entry name" value="Ribosome_recyc_fac"/>
</dbReference>
<evidence type="ECO:0000313" key="9">
    <source>
        <dbReference type="Proteomes" id="UP000761264"/>
    </source>
</evidence>
<sequence>MADPDLSDIKRRMDGAIDALHKEFAGLRTGRASAGLVEPIMVEAYGAATPINQVGSISVPEPRMVTVQVWDRSLVGAVEKAIREAGLGLNPASDGQLVRVPIPALSEERRIELTKIGGKYAEQARVAVRNVRRDGMEMLKKMEKDSEISKDEHHGWAEKIQDLTDAHIKKIDEGLAQKEEEILQV</sequence>
<dbReference type="GO" id="GO:0002184">
    <property type="term" value="P:cytoplasmic translational termination"/>
    <property type="evidence" value="ECO:0007669"/>
    <property type="project" value="TreeGrafter"/>
</dbReference>
<comment type="function">
    <text evidence="5 6">Responsible for the release of ribosomes from messenger RNA at the termination of protein biosynthesis. May increase the efficiency of translation by recycling ribosomes from one round of translation to another.</text>
</comment>
<dbReference type="Proteomes" id="UP000761264">
    <property type="component" value="Unassembled WGS sequence"/>
</dbReference>
<comment type="caution">
    <text evidence="8">The sequence shown here is derived from an EMBL/GenBank/DDBJ whole genome shotgun (WGS) entry which is preliminary data.</text>
</comment>
<evidence type="ECO:0000256" key="5">
    <source>
        <dbReference type="ARBA" id="ARBA00025050"/>
    </source>
</evidence>
<protein>
    <recommendedName>
        <fullName evidence="6">Ribosome-recycling factor</fullName>
        <shortName evidence="6">RRF</shortName>
    </recommendedName>
    <alternativeName>
        <fullName evidence="6">Ribosome-releasing factor</fullName>
    </alternativeName>
</protein>
<dbReference type="AlphaFoldDB" id="A0A967EUJ7"/>
<accession>A0A967EUJ7</accession>
<proteinExistence type="inferred from homology"/>
<evidence type="ECO:0000313" key="8">
    <source>
        <dbReference type="EMBL" id="NIA67296.1"/>
    </source>
</evidence>
<reference evidence="8" key="1">
    <citation type="submission" date="2020-03" db="EMBL/GenBank/DDBJ databases">
        <title>Genome of Pelagibius litoralis DSM 21314T.</title>
        <authorList>
            <person name="Wang G."/>
        </authorList>
    </citation>
    <scope>NUCLEOTIDE SEQUENCE</scope>
    <source>
        <strain evidence="8">DSM 21314</strain>
    </source>
</reference>
<evidence type="ECO:0000259" key="7">
    <source>
        <dbReference type="Pfam" id="PF01765"/>
    </source>
</evidence>
<dbReference type="FunFam" id="3.30.1360.40:FF:000001">
    <property type="entry name" value="Ribosome-recycling factor"/>
    <property type="match status" value="1"/>
</dbReference>
<dbReference type="FunFam" id="1.10.132.20:FF:000001">
    <property type="entry name" value="Ribosome-recycling factor"/>
    <property type="match status" value="1"/>
</dbReference>
<dbReference type="CDD" id="cd00520">
    <property type="entry name" value="RRF"/>
    <property type="match status" value="1"/>
</dbReference>
<dbReference type="PANTHER" id="PTHR20982">
    <property type="entry name" value="RIBOSOME RECYCLING FACTOR"/>
    <property type="match status" value="1"/>
</dbReference>
<evidence type="ECO:0000256" key="3">
    <source>
        <dbReference type="ARBA" id="ARBA00022490"/>
    </source>
</evidence>
<dbReference type="HAMAP" id="MF_00040">
    <property type="entry name" value="RRF"/>
    <property type="match status" value="1"/>
</dbReference>
<dbReference type="SUPFAM" id="SSF55194">
    <property type="entry name" value="Ribosome recycling factor, RRF"/>
    <property type="match status" value="1"/>
</dbReference>
<dbReference type="GO" id="GO:0005829">
    <property type="term" value="C:cytosol"/>
    <property type="evidence" value="ECO:0007669"/>
    <property type="project" value="GOC"/>
</dbReference>
<evidence type="ECO:0000256" key="4">
    <source>
        <dbReference type="ARBA" id="ARBA00022917"/>
    </source>
</evidence>
<organism evidence="8 9">
    <name type="scientific">Pelagibius litoralis</name>
    <dbReference type="NCBI Taxonomy" id="374515"/>
    <lineage>
        <taxon>Bacteria</taxon>
        <taxon>Pseudomonadati</taxon>
        <taxon>Pseudomonadota</taxon>
        <taxon>Alphaproteobacteria</taxon>
        <taxon>Rhodospirillales</taxon>
        <taxon>Rhodovibrionaceae</taxon>
        <taxon>Pelagibius</taxon>
    </lineage>
</organism>